<accession>A0A2V3IW19</accession>
<dbReference type="EMBL" id="NBIV01000050">
    <property type="protein sequence ID" value="PXF45907.1"/>
    <property type="molecule type" value="Genomic_DNA"/>
</dbReference>
<sequence>MGALHTLDGDITQKNGKRAWKVTTLTHIMKMLASAN</sequence>
<reference evidence="1 2" key="1">
    <citation type="journal article" date="2018" name="Mol. Biol. Evol.">
        <title>Analysis of the draft genome of the red seaweed Gracilariopsis chorda provides insights into genome size evolution in Rhodophyta.</title>
        <authorList>
            <person name="Lee J."/>
            <person name="Yang E.C."/>
            <person name="Graf L."/>
            <person name="Yang J.H."/>
            <person name="Qiu H."/>
            <person name="Zel Zion U."/>
            <person name="Chan C.X."/>
            <person name="Stephens T.G."/>
            <person name="Weber A.P.M."/>
            <person name="Boo G.H."/>
            <person name="Boo S.M."/>
            <person name="Kim K.M."/>
            <person name="Shin Y."/>
            <person name="Jung M."/>
            <person name="Lee S.J."/>
            <person name="Yim H.S."/>
            <person name="Lee J.H."/>
            <person name="Bhattacharya D."/>
            <person name="Yoon H.S."/>
        </authorList>
    </citation>
    <scope>NUCLEOTIDE SEQUENCE [LARGE SCALE GENOMIC DNA]</scope>
    <source>
        <strain evidence="1 2">SKKU-2015</strain>
        <tissue evidence="1">Whole body</tissue>
    </source>
</reference>
<protein>
    <submittedName>
        <fullName evidence="1">Uncharacterized protein</fullName>
    </submittedName>
</protein>
<dbReference type="Proteomes" id="UP000247409">
    <property type="component" value="Unassembled WGS sequence"/>
</dbReference>
<proteinExistence type="predicted"/>
<evidence type="ECO:0000313" key="1">
    <source>
        <dbReference type="EMBL" id="PXF45907.1"/>
    </source>
</evidence>
<comment type="caution">
    <text evidence="1">The sequence shown here is derived from an EMBL/GenBank/DDBJ whole genome shotgun (WGS) entry which is preliminary data.</text>
</comment>
<evidence type="ECO:0000313" key="2">
    <source>
        <dbReference type="Proteomes" id="UP000247409"/>
    </source>
</evidence>
<gene>
    <name evidence="1" type="ORF">BWQ96_04342</name>
</gene>
<dbReference type="AlphaFoldDB" id="A0A2V3IW19"/>
<name>A0A2V3IW19_9FLOR</name>
<organism evidence="1 2">
    <name type="scientific">Gracilariopsis chorda</name>
    <dbReference type="NCBI Taxonomy" id="448386"/>
    <lineage>
        <taxon>Eukaryota</taxon>
        <taxon>Rhodophyta</taxon>
        <taxon>Florideophyceae</taxon>
        <taxon>Rhodymeniophycidae</taxon>
        <taxon>Gracilariales</taxon>
        <taxon>Gracilariaceae</taxon>
        <taxon>Gracilariopsis</taxon>
    </lineage>
</organism>
<keyword evidence="2" id="KW-1185">Reference proteome</keyword>